<dbReference type="Gene3D" id="2.10.260.10">
    <property type="match status" value="1"/>
</dbReference>
<proteinExistence type="predicted"/>
<reference evidence="1" key="1">
    <citation type="journal article" date="2020" name="mSystems">
        <title>Genome- and Community-Level Interaction Insights into Carbon Utilization and Element Cycling Functions of Hydrothermarchaeota in Hydrothermal Sediment.</title>
        <authorList>
            <person name="Zhou Z."/>
            <person name="Liu Y."/>
            <person name="Xu W."/>
            <person name="Pan J."/>
            <person name="Luo Z.H."/>
            <person name="Li M."/>
        </authorList>
    </citation>
    <scope>NUCLEOTIDE SEQUENCE</scope>
    <source>
        <strain evidence="1">SpSt-649</strain>
    </source>
</reference>
<comment type="caution">
    <text evidence="1">The sequence shown here is derived from an EMBL/GenBank/DDBJ whole genome shotgun (WGS) entry which is preliminary data.</text>
</comment>
<evidence type="ECO:0000313" key="1">
    <source>
        <dbReference type="EMBL" id="HGM46267.1"/>
    </source>
</evidence>
<keyword evidence="1" id="KW-0238">DNA-binding</keyword>
<organism evidence="1">
    <name type="scientific">Thermofilum pendens</name>
    <dbReference type="NCBI Taxonomy" id="2269"/>
    <lineage>
        <taxon>Archaea</taxon>
        <taxon>Thermoproteota</taxon>
        <taxon>Thermoprotei</taxon>
        <taxon>Thermofilales</taxon>
        <taxon>Thermofilaceae</taxon>
        <taxon>Thermofilum</taxon>
    </lineage>
</organism>
<dbReference type="EMBL" id="DTBQ01000023">
    <property type="protein sequence ID" value="HGM46267.1"/>
    <property type="molecule type" value="Genomic_DNA"/>
</dbReference>
<gene>
    <name evidence="1" type="ORF">ENU21_00755</name>
</gene>
<name>A0A7C4H713_THEPE</name>
<dbReference type="AlphaFoldDB" id="A0A7C4H713"/>
<dbReference type="GO" id="GO:0003677">
    <property type="term" value="F:DNA binding"/>
    <property type="evidence" value="ECO:0007669"/>
    <property type="project" value="UniProtKB-KW"/>
</dbReference>
<accession>A0A7C4H713</accession>
<sequence length="104" mass="11886">MGEGGRRGARGLNIDSLPYSIRLYSNNQVLIPARLVRKLGLQDLKFAVVKIRVEGNEHVLRVRLLRTRYTDSRQFTIPKELREKYKLKAGAIIDVIDVAPLETQ</sequence>
<protein>
    <submittedName>
        <fullName evidence="1">AbrB/MazE/SpoVT family DNA-binding domain-containing protein</fullName>
    </submittedName>
</protein>